<comment type="similarity">
    <text evidence="2 4">Belongs to the Mediator complex subunit 11 family.</text>
</comment>
<evidence type="ECO:0000256" key="1">
    <source>
        <dbReference type="ARBA" id="ARBA00004123"/>
    </source>
</evidence>
<keyword evidence="4" id="KW-0010">Activator</keyword>
<sequence length="204" mass="22043">MSTDTPQQATAQPDVPSAPSSQQAPNPQEAQTYRQTAASNIRHLSRLNEHLPTMLTYFATALTQLTTSPIHTEKQQNQPDSVLARQVALREAMGTVMMMTNILREELITQIEELEKHGVIPAAHQRFTAAQPRAVDGQEDRPRDSEAGVKNGGYGDFDVGVLNARAASGQVGGEDALNRLKAVLEDLTKRSGGDVNGEDMAVDG</sequence>
<protein>
    <recommendedName>
        <fullName evidence="4">Mediator of RNA polymerase II transcription subunit 11</fullName>
    </recommendedName>
    <alternativeName>
        <fullName evidence="4">Mediator complex subunit 11</fullName>
    </alternativeName>
</protein>
<comment type="subunit">
    <text evidence="4">Component of the Mediator complex.</text>
</comment>
<dbReference type="InterPro" id="IPR019404">
    <property type="entry name" value="Mediator_Med11"/>
</dbReference>
<evidence type="ECO:0000313" key="6">
    <source>
        <dbReference type="EMBL" id="KAF2130117.1"/>
    </source>
</evidence>
<keyword evidence="7" id="KW-1185">Reference proteome</keyword>
<feature type="region of interest" description="Disordered" evidence="5">
    <location>
        <begin position="129"/>
        <end position="156"/>
    </location>
</feature>
<keyword evidence="4" id="KW-0805">Transcription regulation</keyword>
<dbReference type="AlphaFoldDB" id="A0A6A6AGU9"/>
<evidence type="ECO:0000256" key="3">
    <source>
        <dbReference type="ARBA" id="ARBA00023242"/>
    </source>
</evidence>
<dbReference type="OrthoDB" id="5418434at2759"/>
<gene>
    <name evidence="4" type="primary">MED11</name>
    <name evidence="6" type="ORF">P153DRAFT_366586</name>
</gene>
<reference evidence="6" key="1">
    <citation type="journal article" date="2020" name="Stud. Mycol.">
        <title>101 Dothideomycetes genomes: a test case for predicting lifestyles and emergence of pathogens.</title>
        <authorList>
            <person name="Haridas S."/>
            <person name="Albert R."/>
            <person name="Binder M."/>
            <person name="Bloem J."/>
            <person name="Labutti K."/>
            <person name="Salamov A."/>
            <person name="Andreopoulos B."/>
            <person name="Baker S."/>
            <person name="Barry K."/>
            <person name="Bills G."/>
            <person name="Bluhm B."/>
            <person name="Cannon C."/>
            <person name="Castanera R."/>
            <person name="Culley D."/>
            <person name="Daum C."/>
            <person name="Ezra D."/>
            <person name="Gonzalez J."/>
            <person name="Henrissat B."/>
            <person name="Kuo A."/>
            <person name="Liang C."/>
            <person name="Lipzen A."/>
            <person name="Lutzoni F."/>
            <person name="Magnuson J."/>
            <person name="Mondo S."/>
            <person name="Nolan M."/>
            <person name="Ohm R."/>
            <person name="Pangilinan J."/>
            <person name="Park H.-J."/>
            <person name="Ramirez L."/>
            <person name="Alfaro M."/>
            <person name="Sun H."/>
            <person name="Tritt A."/>
            <person name="Yoshinaga Y."/>
            <person name="Zwiers L.-H."/>
            <person name="Turgeon B."/>
            <person name="Goodwin S."/>
            <person name="Spatafora J."/>
            <person name="Crous P."/>
            <person name="Grigoriev I."/>
        </authorList>
    </citation>
    <scope>NUCLEOTIDE SEQUENCE</scope>
    <source>
        <strain evidence="6">CBS 119687</strain>
    </source>
</reference>
<dbReference type="Pfam" id="PF10280">
    <property type="entry name" value="Med11"/>
    <property type="match status" value="1"/>
</dbReference>
<keyword evidence="4" id="KW-0804">Transcription</keyword>
<keyword evidence="3 4" id="KW-0539">Nucleus</keyword>
<name>A0A6A6AGU9_9PLEO</name>
<dbReference type="GO" id="GO:0016592">
    <property type="term" value="C:mediator complex"/>
    <property type="evidence" value="ECO:0007669"/>
    <property type="project" value="InterPro"/>
</dbReference>
<proteinExistence type="inferred from homology"/>
<evidence type="ECO:0000313" key="7">
    <source>
        <dbReference type="Proteomes" id="UP000799771"/>
    </source>
</evidence>
<feature type="region of interest" description="Disordered" evidence="5">
    <location>
        <begin position="1"/>
        <end position="29"/>
    </location>
</feature>
<dbReference type="EMBL" id="ML977505">
    <property type="protein sequence ID" value="KAF2130117.1"/>
    <property type="molecule type" value="Genomic_DNA"/>
</dbReference>
<feature type="compositionally biased region" description="Low complexity" evidence="5">
    <location>
        <begin position="11"/>
        <end position="29"/>
    </location>
</feature>
<evidence type="ECO:0000256" key="4">
    <source>
        <dbReference type="RuleBase" id="RU364147"/>
    </source>
</evidence>
<evidence type="ECO:0000256" key="2">
    <source>
        <dbReference type="ARBA" id="ARBA00008186"/>
    </source>
</evidence>
<dbReference type="GO" id="GO:0003712">
    <property type="term" value="F:transcription coregulator activity"/>
    <property type="evidence" value="ECO:0007669"/>
    <property type="project" value="InterPro"/>
</dbReference>
<dbReference type="Proteomes" id="UP000799771">
    <property type="component" value="Unassembled WGS sequence"/>
</dbReference>
<dbReference type="GO" id="GO:0006357">
    <property type="term" value="P:regulation of transcription by RNA polymerase II"/>
    <property type="evidence" value="ECO:0007669"/>
    <property type="project" value="InterPro"/>
</dbReference>
<feature type="compositionally biased region" description="Basic and acidic residues" evidence="5">
    <location>
        <begin position="136"/>
        <end position="147"/>
    </location>
</feature>
<accession>A0A6A6AGU9</accession>
<comment type="subcellular location">
    <subcellularLocation>
        <location evidence="1 4">Nucleus</location>
    </subcellularLocation>
</comment>
<comment type="function">
    <text evidence="4">Component of the Mediator complex, a coactivator involved in the regulated transcription of nearly all RNA polymerase II-dependent genes. Mediator functions as a bridge to convey information from gene-specific regulatory proteins to the basal RNA polymerase II transcription machinery. Mediator is recruited to promoters by direct interactions with regulatory proteins and serves as a scaffold for the assembly of a functional pre-initiation complex with RNA polymerase II and the general transcription factors.</text>
</comment>
<evidence type="ECO:0000256" key="5">
    <source>
        <dbReference type="SAM" id="MobiDB-lite"/>
    </source>
</evidence>
<organism evidence="6 7">
    <name type="scientific">Dothidotthia symphoricarpi CBS 119687</name>
    <dbReference type="NCBI Taxonomy" id="1392245"/>
    <lineage>
        <taxon>Eukaryota</taxon>
        <taxon>Fungi</taxon>
        <taxon>Dikarya</taxon>
        <taxon>Ascomycota</taxon>
        <taxon>Pezizomycotina</taxon>
        <taxon>Dothideomycetes</taxon>
        <taxon>Pleosporomycetidae</taxon>
        <taxon>Pleosporales</taxon>
        <taxon>Dothidotthiaceae</taxon>
        <taxon>Dothidotthia</taxon>
    </lineage>
</organism>
<feature type="compositionally biased region" description="Polar residues" evidence="5">
    <location>
        <begin position="1"/>
        <end position="10"/>
    </location>
</feature>